<feature type="domain" description="Helix-turn-helix" evidence="1">
    <location>
        <begin position="56"/>
        <end position="104"/>
    </location>
</feature>
<comment type="caution">
    <text evidence="2">The sequence shown here is derived from an EMBL/GenBank/DDBJ whole genome shotgun (WGS) entry which is preliminary data.</text>
</comment>
<dbReference type="InterPro" id="IPR041657">
    <property type="entry name" value="HTH_17"/>
</dbReference>
<dbReference type="RefSeq" id="WP_379874156.1">
    <property type="nucleotide sequence ID" value="NZ_JBHTBH010000020.1"/>
</dbReference>
<sequence>MPYRLLPAAAAARIAETPAADLVAAHHRFELSGVCARGRWWWRPEEILELRHPHALLTRAETAAVCGVRGETVRRWARAGLIEADQIGRQHRYPAGAVVDLLRGARAAAAASPAAGRRVRARTAPDGRRLLRPSSAAALALIDARGLNALVLLGDLDGALLEGQPWITAASALSVRPADAPISVCVAADLLGVPEAAVHQMILDGRLTPGICAAGRRRLLPGQLRAALDRTPATGRTPAA</sequence>
<accession>A0ABW2KPP7</accession>
<reference evidence="3" key="1">
    <citation type="journal article" date="2019" name="Int. J. Syst. Evol. Microbiol.">
        <title>The Global Catalogue of Microorganisms (GCM) 10K type strain sequencing project: providing services to taxonomists for standard genome sequencing and annotation.</title>
        <authorList>
            <consortium name="The Broad Institute Genomics Platform"/>
            <consortium name="The Broad Institute Genome Sequencing Center for Infectious Disease"/>
            <person name="Wu L."/>
            <person name="Ma J."/>
        </authorList>
    </citation>
    <scope>NUCLEOTIDE SEQUENCE [LARGE SCALE GENOMIC DNA]</scope>
    <source>
        <strain evidence="3">CGMCC 4.7382</strain>
    </source>
</reference>
<dbReference type="EMBL" id="JBHTBH010000020">
    <property type="protein sequence ID" value="MFC7331358.1"/>
    <property type="molecule type" value="Genomic_DNA"/>
</dbReference>
<organism evidence="2 3">
    <name type="scientific">Marinactinospora rubrisoli</name>
    <dbReference type="NCBI Taxonomy" id="2715399"/>
    <lineage>
        <taxon>Bacteria</taxon>
        <taxon>Bacillati</taxon>
        <taxon>Actinomycetota</taxon>
        <taxon>Actinomycetes</taxon>
        <taxon>Streptosporangiales</taxon>
        <taxon>Nocardiopsidaceae</taxon>
        <taxon>Marinactinospora</taxon>
    </lineage>
</organism>
<keyword evidence="3" id="KW-1185">Reference proteome</keyword>
<protein>
    <submittedName>
        <fullName evidence="2">Helix-turn-helix domain-containing protein</fullName>
    </submittedName>
</protein>
<evidence type="ECO:0000313" key="3">
    <source>
        <dbReference type="Proteomes" id="UP001596540"/>
    </source>
</evidence>
<dbReference type="SUPFAM" id="SSF46955">
    <property type="entry name" value="Putative DNA-binding domain"/>
    <property type="match status" value="1"/>
</dbReference>
<dbReference type="InterPro" id="IPR009061">
    <property type="entry name" value="DNA-bd_dom_put_sf"/>
</dbReference>
<evidence type="ECO:0000259" key="1">
    <source>
        <dbReference type="Pfam" id="PF12728"/>
    </source>
</evidence>
<dbReference type="Pfam" id="PF12728">
    <property type="entry name" value="HTH_17"/>
    <property type="match status" value="1"/>
</dbReference>
<gene>
    <name evidence="2" type="ORF">ACFQRF_26810</name>
</gene>
<proteinExistence type="predicted"/>
<dbReference type="Proteomes" id="UP001596540">
    <property type="component" value="Unassembled WGS sequence"/>
</dbReference>
<name>A0ABW2KPP7_9ACTN</name>
<evidence type="ECO:0000313" key="2">
    <source>
        <dbReference type="EMBL" id="MFC7331358.1"/>
    </source>
</evidence>